<dbReference type="InterPro" id="IPR057807">
    <property type="entry name" value="YxiF"/>
</dbReference>
<reference evidence="2 3" key="1">
    <citation type="submission" date="2019-03" db="EMBL/GenBank/DDBJ databases">
        <title>Bacillus niacini sp. nov. a Nicotinate-Metabolizing Mesophile Isolated from Soil.</title>
        <authorList>
            <person name="Zhang G."/>
        </authorList>
    </citation>
    <scope>NUCLEOTIDE SEQUENCE [LARGE SCALE GENOMIC DNA]</scope>
    <source>
        <strain evidence="2 3">WN066</strain>
    </source>
</reference>
<accession>A0A4R5VIK4</accession>
<dbReference type="AlphaFoldDB" id="A0A4R5VIK4"/>
<proteinExistence type="predicted"/>
<evidence type="ECO:0000313" key="3">
    <source>
        <dbReference type="Proteomes" id="UP000295132"/>
    </source>
</evidence>
<sequence length="163" mass="19434">MDINERKEKIKLLQMKSKRNNIIKDMKTKEIHLNLDSFIEPQYSYDLLRKLFNKIDNLGENKEESKFEHSTYKAVNQLRILCKKIPKQLQENQVILFHLNYLDTGAIILSLEDIFRDINWIVNFSGYSNGEFDFVVVEPTFNFGICIEGFEYWDILTIWGLFK</sequence>
<dbReference type="EMBL" id="SMYO01000026">
    <property type="protein sequence ID" value="TDK56216.1"/>
    <property type="molecule type" value="Genomic_DNA"/>
</dbReference>
<gene>
    <name evidence="2" type="ORF">E2K98_27465</name>
    <name evidence="1" type="ORF">RCG21_21765</name>
</gene>
<dbReference type="RefSeq" id="WP_133339805.1">
    <property type="nucleotide sequence ID" value="NZ_JAVGVR010000001.1"/>
</dbReference>
<evidence type="ECO:0000313" key="1">
    <source>
        <dbReference type="EMBL" id="MDQ6598943.1"/>
    </source>
</evidence>
<organism evidence="2 3">
    <name type="scientific">Bacillus salipaludis</name>
    <dbReference type="NCBI Taxonomy" id="2547811"/>
    <lineage>
        <taxon>Bacteria</taxon>
        <taxon>Bacillati</taxon>
        <taxon>Bacillota</taxon>
        <taxon>Bacilli</taxon>
        <taxon>Bacillales</taxon>
        <taxon>Bacillaceae</taxon>
        <taxon>Bacillus</taxon>
    </lineage>
</organism>
<dbReference type="EMBL" id="JAVGVR010000001">
    <property type="protein sequence ID" value="MDQ6598943.1"/>
    <property type="molecule type" value="Genomic_DNA"/>
</dbReference>
<dbReference type="Proteomes" id="UP000295132">
    <property type="component" value="Unassembled WGS sequence"/>
</dbReference>
<comment type="caution">
    <text evidence="2">The sequence shown here is derived from an EMBL/GenBank/DDBJ whole genome shotgun (WGS) entry which is preliminary data.</text>
</comment>
<name>A0A4R5VIK4_9BACI</name>
<evidence type="ECO:0000313" key="2">
    <source>
        <dbReference type="EMBL" id="TDK56216.1"/>
    </source>
</evidence>
<protein>
    <submittedName>
        <fullName evidence="2">Uncharacterized protein</fullName>
    </submittedName>
</protein>
<evidence type="ECO:0000313" key="4">
    <source>
        <dbReference type="Proteomes" id="UP001178888"/>
    </source>
</evidence>
<keyword evidence="4" id="KW-1185">Reference proteome</keyword>
<dbReference type="Pfam" id="PF24715">
    <property type="entry name" value="YxiF"/>
    <property type="match status" value="1"/>
</dbReference>
<dbReference type="Proteomes" id="UP001178888">
    <property type="component" value="Unassembled WGS sequence"/>
</dbReference>
<reference evidence="1" key="2">
    <citation type="submission" date="2023-08" db="EMBL/GenBank/DDBJ databases">
        <title>Nitrogen cycling bacteria in agricultural field soils.</title>
        <authorList>
            <person name="Jang J."/>
        </authorList>
    </citation>
    <scope>NUCLEOTIDE SEQUENCE</scope>
    <source>
        <strain evidence="1">PS3-36</strain>
    </source>
</reference>